<dbReference type="EMBL" id="QGUI01000724">
    <property type="protein sequence ID" value="PZM92049.1"/>
    <property type="molecule type" value="Genomic_DNA"/>
</dbReference>
<dbReference type="Gene3D" id="3.30.1310.20">
    <property type="entry name" value="PRTase-like"/>
    <property type="match status" value="1"/>
</dbReference>
<dbReference type="CDD" id="cd06223">
    <property type="entry name" value="PRTases_typeI"/>
    <property type="match status" value="1"/>
</dbReference>
<accession>A0A2W4KU29</accession>
<dbReference type="AlphaFoldDB" id="A0A2W4KU29"/>
<comment type="caution">
    <text evidence="3">The sequence shown here is derived from an EMBL/GenBank/DDBJ whole genome shotgun (WGS) entry which is preliminary data.</text>
</comment>
<feature type="domain" description="Phosphoribosyltransferase" evidence="1">
    <location>
        <begin position="10"/>
        <end position="179"/>
    </location>
</feature>
<dbReference type="Gene3D" id="3.40.50.2020">
    <property type="match status" value="1"/>
</dbReference>
<dbReference type="SUPFAM" id="SSF53271">
    <property type="entry name" value="PRTase-like"/>
    <property type="match status" value="1"/>
</dbReference>
<keyword evidence="3" id="KW-0808">Transferase</keyword>
<reference evidence="2" key="4">
    <citation type="submission" date="2023-08" db="EMBL/GenBank/DDBJ databases">
        <authorList>
            <person name="Guima S.E.S."/>
            <person name="Martins L.F."/>
            <person name="Silva A.M."/>
            <person name="Setubal J.C."/>
        </authorList>
    </citation>
    <scope>NUCLEOTIDE SEQUENCE</scope>
    <source>
        <strain evidence="2">ZC4RG45</strain>
    </source>
</reference>
<evidence type="ECO:0000259" key="1">
    <source>
        <dbReference type="Pfam" id="PF00156"/>
    </source>
</evidence>
<dbReference type="InterPro" id="IPR029057">
    <property type="entry name" value="PRTase-like"/>
</dbReference>
<dbReference type="Proteomes" id="UP000249324">
    <property type="component" value="Unassembled WGS sequence"/>
</dbReference>
<proteinExistence type="predicted"/>
<reference evidence="2 4" key="3">
    <citation type="journal article" date="2021" name="BMC Genomics">
        <title>Genome-resolved metagenome and metatranscriptome analyses of thermophilic composting reveal key bacterial players and their metabolic interactions.</title>
        <authorList>
            <person name="Braga L.P.P."/>
            <person name="Pereira R.V."/>
            <person name="Martins L.F."/>
            <person name="Moura L.M.S."/>
            <person name="Sanchez F.B."/>
            <person name="Patane J.S.L."/>
            <person name="da Silva A.M."/>
            <person name="Setubal J.C."/>
        </authorList>
    </citation>
    <scope>NUCLEOTIDE SEQUENCE [LARGE SCALE GENOMIC DNA]</scope>
    <source>
        <strain evidence="2">ZC4RG45</strain>
    </source>
</reference>
<evidence type="ECO:0000313" key="2">
    <source>
        <dbReference type="EMBL" id="MFO7193895.1"/>
    </source>
</evidence>
<reference evidence="3" key="1">
    <citation type="submission" date="2018-05" db="EMBL/GenBank/DDBJ databases">
        <authorList>
            <person name="Lanie J.A."/>
            <person name="Ng W.-L."/>
            <person name="Kazmierczak K.M."/>
            <person name="Andrzejewski T.M."/>
            <person name="Davidsen T.M."/>
            <person name="Wayne K.J."/>
            <person name="Tettelin H."/>
            <person name="Glass J.I."/>
            <person name="Rusch D."/>
            <person name="Podicherti R."/>
            <person name="Tsui H.-C.T."/>
            <person name="Winkler M.E."/>
        </authorList>
    </citation>
    <scope>NUCLEOTIDE SEQUENCE</scope>
    <source>
        <strain evidence="3">ZC4RG45</strain>
    </source>
</reference>
<dbReference type="Pfam" id="PF00156">
    <property type="entry name" value="Pribosyltran"/>
    <property type="match status" value="1"/>
</dbReference>
<dbReference type="GO" id="GO:0016757">
    <property type="term" value="F:glycosyltransferase activity"/>
    <property type="evidence" value="ECO:0007669"/>
    <property type="project" value="UniProtKB-KW"/>
</dbReference>
<evidence type="ECO:0000313" key="4">
    <source>
        <dbReference type="Proteomes" id="UP000249324"/>
    </source>
</evidence>
<dbReference type="InterPro" id="IPR000836">
    <property type="entry name" value="PRTase_dom"/>
</dbReference>
<dbReference type="EMBL" id="QGUI02000297">
    <property type="protein sequence ID" value="MFO7193895.1"/>
    <property type="molecule type" value="Genomic_DNA"/>
</dbReference>
<name>A0A2W4KU29_9PSEU</name>
<sequence length="209" mass="22471">MRFRNRMSAGRRLGIELAKHGWTSPVVLALPRGGVPVAAGVAEELNAPLDVVVAGKIGAPAQPELAVGAVTADGAVFYDDKTLAALGLTREDVVRRSEAAVAEARRQQQRYQVRALDVTGRDVLIVDDGLATGLTALAAVNAVLARRPLSVSVAVPVGSYAAIRRVEEVADAVYCLRRPPHFRAVGQWYQDFTQVTDDEVEQLLQVHSR</sequence>
<keyword evidence="3" id="KW-0328">Glycosyltransferase</keyword>
<dbReference type="STRING" id="1111738.GCA_000427905_02619"/>
<protein>
    <submittedName>
        <fullName evidence="2 3">Phosphoribosyltransferase</fullName>
    </submittedName>
</protein>
<gene>
    <name evidence="2" type="ORF">DIU77_016760</name>
    <name evidence="3" type="ORF">DIU77_16230</name>
</gene>
<reference evidence="2" key="2">
    <citation type="submission" date="2018-05" db="EMBL/GenBank/DDBJ databases">
        <authorList>
            <person name="Moura L."/>
            <person name="Setubal J.C."/>
        </authorList>
    </citation>
    <scope>NUCLEOTIDE SEQUENCE</scope>
    <source>
        <strain evidence="2">ZC4RG45</strain>
    </source>
</reference>
<evidence type="ECO:0000313" key="3">
    <source>
        <dbReference type="EMBL" id="PZM92049.1"/>
    </source>
</evidence>
<organism evidence="3">
    <name type="scientific">Thermocrispum agreste</name>
    <dbReference type="NCBI Taxonomy" id="37925"/>
    <lineage>
        <taxon>Bacteria</taxon>
        <taxon>Bacillati</taxon>
        <taxon>Actinomycetota</taxon>
        <taxon>Actinomycetes</taxon>
        <taxon>Pseudonocardiales</taxon>
        <taxon>Pseudonocardiaceae</taxon>
        <taxon>Thermocrispum</taxon>
    </lineage>
</organism>